<dbReference type="GO" id="GO:0016887">
    <property type="term" value="F:ATP hydrolysis activity"/>
    <property type="evidence" value="ECO:0007669"/>
    <property type="project" value="InterPro"/>
</dbReference>
<dbReference type="Proteomes" id="UP000217881">
    <property type="component" value="Unassembled WGS sequence"/>
</dbReference>
<dbReference type="RefSeq" id="WP_009882970.1">
    <property type="nucleotide sequence ID" value="NZ_AAGP01000012.1"/>
</dbReference>
<dbReference type="Gene3D" id="3.40.630.30">
    <property type="match status" value="1"/>
</dbReference>
<dbReference type="SUPFAM" id="SSF52540">
    <property type="entry name" value="P-loop containing nucleoside triphosphate hydrolases"/>
    <property type="match status" value="1"/>
</dbReference>
<evidence type="ECO:0000313" key="5">
    <source>
        <dbReference type="EMBL" id="PCC54673.1"/>
    </source>
</evidence>
<dbReference type="Pfam" id="PF00004">
    <property type="entry name" value="AAA"/>
    <property type="match status" value="1"/>
</dbReference>
<dbReference type="SUPFAM" id="SSF55729">
    <property type="entry name" value="Acyl-CoA N-acyltransferases (Nat)"/>
    <property type="match status" value="1"/>
</dbReference>
<sequence>MSRTRIRDFHDDDLDGIIRLWEAAMSSPTAQSSPAATPLYPLPEVVASCQRNQAVVAVRDNEIVGAAVGRAGHGQGWIIFFHIFDSVRADEDHGARAEAGLLDALERHLMPLGLGRLSMIAPKESTAFTDLLSNGFEERAGLRYLERQMPVQRREFDRLKTVGGRILPRHLWDGVSGMQEEKNLLEDRLVVPLAEPDLAVHFGVVPPRAVMLFGPPGTGKTTFAKAVASRLDWPFVEVFPSRLSGEPGGVAAGLRSTFEQIGELEHAVVFIDEVEEIASKRGGEPPSPTQGVTNELLKQVAEFRDREGRLLICATNFIRALDAAFLRHGRFDYVIPIGLPDDTARAAIWTRYIPEHTRDGVDIDVLVNVSAGLTPADIEYAARRASQEALASSLRSRQVEISSRTHVLTTDDYLEALRATRATVSEETAREFREDVQTIARL</sequence>
<comment type="caution">
    <text evidence="5">The sequence shown here is derived from an EMBL/GenBank/DDBJ whole genome shotgun (WGS) entry which is preliminary data.</text>
</comment>
<organism evidence="5 6">
    <name type="scientific">Brevibacterium aurantiacum</name>
    <dbReference type="NCBI Taxonomy" id="273384"/>
    <lineage>
        <taxon>Bacteria</taxon>
        <taxon>Bacillati</taxon>
        <taxon>Actinomycetota</taxon>
        <taxon>Actinomycetes</taxon>
        <taxon>Micrococcales</taxon>
        <taxon>Brevibacteriaceae</taxon>
        <taxon>Brevibacterium</taxon>
    </lineage>
</organism>
<evidence type="ECO:0000313" key="6">
    <source>
        <dbReference type="Proteomes" id="UP000217881"/>
    </source>
</evidence>
<protein>
    <submittedName>
        <fullName evidence="5">ATP-binding protein</fullName>
    </submittedName>
</protein>
<dbReference type="SMART" id="SM00382">
    <property type="entry name" value="AAA"/>
    <property type="match status" value="1"/>
</dbReference>
<gene>
    <name evidence="5" type="ORF">CIK59_03970</name>
</gene>
<dbReference type="InterPro" id="IPR050221">
    <property type="entry name" value="26S_Proteasome_ATPase"/>
</dbReference>
<accession>A0A2A3ZT86</accession>
<dbReference type="PROSITE" id="PS00674">
    <property type="entry name" value="AAA"/>
    <property type="match status" value="1"/>
</dbReference>
<dbReference type="InterPro" id="IPR003959">
    <property type="entry name" value="ATPase_AAA_core"/>
</dbReference>
<dbReference type="GO" id="GO:0005524">
    <property type="term" value="F:ATP binding"/>
    <property type="evidence" value="ECO:0007669"/>
    <property type="project" value="UniProtKB-KW"/>
</dbReference>
<dbReference type="InterPro" id="IPR016181">
    <property type="entry name" value="Acyl_CoA_acyltransferase"/>
</dbReference>
<dbReference type="EMBL" id="NRHA01000007">
    <property type="protein sequence ID" value="PCC54673.1"/>
    <property type="molecule type" value="Genomic_DNA"/>
</dbReference>
<dbReference type="PANTHER" id="PTHR23073">
    <property type="entry name" value="26S PROTEASOME REGULATORY SUBUNIT"/>
    <property type="match status" value="1"/>
</dbReference>
<dbReference type="InterPro" id="IPR003593">
    <property type="entry name" value="AAA+_ATPase"/>
</dbReference>
<keyword evidence="2 4" id="KW-0547">Nucleotide-binding</keyword>
<comment type="similarity">
    <text evidence="1 4">Belongs to the AAA ATPase family.</text>
</comment>
<name>A0A2A3ZT86_BREAU</name>
<proteinExistence type="inferred from homology"/>
<keyword evidence="3 4" id="KW-0067">ATP-binding</keyword>
<dbReference type="InterPro" id="IPR027417">
    <property type="entry name" value="P-loop_NTPase"/>
</dbReference>
<evidence type="ECO:0000256" key="1">
    <source>
        <dbReference type="ARBA" id="ARBA00006914"/>
    </source>
</evidence>
<dbReference type="Gene3D" id="1.10.8.60">
    <property type="match status" value="1"/>
</dbReference>
<dbReference type="Gene3D" id="3.40.50.300">
    <property type="entry name" value="P-loop containing nucleotide triphosphate hydrolases"/>
    <property type="match status" value="1"/>
</dbReference>
<dbReference type="InterPro" id="IPR003960">
    <property type="entry name" value="ATPase_AAA_CS"/>
</dbReference>
<evidence type="ECO:0000256" key="2">
    <source>
        <dbReference type="ARBA" id="ARBA00022741"/>
    </source>
</evidence>
<dbReference type="AlphaFoldDB" id="A0A2A3ZT86"/>
<evidence type="ECO:0000256" key="3">
    <source>
        <dbReference type="ARBA" id="ARBA00022840"/>
    </source>
</evidence>
<dbReference type="CDD" id="cd19481">
    <property type="entry name" value="RecA-like_protease"/>
    <property type="match status" value="1"/>
</dbReference>
<reference evidence="5 6" key="1">
    <citation type="journal article" date="2017" name="Elife">
        <title>Extensive horizontal gene transfer in cheese-associated bacteria.</title>
        <authorList>
            <person name="Bonham K.S."/>
            <person name="Wolfe B.E."/>
            <person name="Dutton R.J."/>
        </authorList>
    </citation>
    <scope>NUCLEOTIDE SEQUENCE [LARGE SCALE GENOMIC DNA]</scope>
    <source>
        <strain evidence="5 6">738_8</strain>
    </source>
</reference>
<evidence type="ECO:0000256" key="4">
    <source>
        <dbReference type="RuleBase" id="RU003651"/>
    </source>
</evidence>